<evidence type="ECO:0000313" key="1">
    <source>
        <dbReference type="EMBL" id="SDI47719.1"/>
    </source>
</evidence>
<accession>A0A1G8KWG1</accession>
<dbReference type="AlphaFoldDB" id="A0A1G8KWG1"/>
<dbReference type="RefSeq" id="WP_090396237.1">
    <property type="nucleotide sequence ID" value="NZ_FNEN01000002.1"/>
</dbReference>
<dbReference type="OrthoDB" id="9920231at2"/>
<sequence>MNKFVAGDRVLLARQFFGVADNIFHSIFTVEEVRMIGIGVWYDIRSERNKGELVPWIPERELEKVHSHLETREQIDALLDEYKDIIALRDHFQDSQYEEKAKRIEDKINRLLE</sequence>
<dbReference type="EMBL" id="FNEN01000002">
    <property type="protein sequence ID" value="SDI47719.1"/>
    <property type="molecule type" value="Genomic_DNA"/>
</dbReference>
<protein>
    <submittedName>
        <fullName evidence="1">Uncharacterized protein</fullName>
    </submittedName>
</protein>
<organism evidence="1 2">
    <name type="scientific">Natribacillus halophilus</name>
    <dbReference type="NCBI Taxonomy" id="549003"/>
    <lineage>
        <taxon>Bacteria</taxon>
        <taxon>Bacillati</taxon>
        <taxon>Bacillota</taxon>
        <taxon>Bacilli</taxon>
        <taxon>Bacillales</taxon>
        <taxon>Bacillaceae</taxon>
        <taxon>Natribacillus</taxon>
    </lineage>
</organism>
<evidence type="ECO:0000313" key="2">
    <source>
        <dbReference type="Proteomes" id="UP000198853"/>
    </source>
</evidence>
<dbReference type="Proteomes" id="UP000198853">
    <property type="component" value="Unassembled WGS sequence"/>
</dbReference>
<name>A0A1G8KWG1_9BACI</name>
<gene>
    <name evidence="1" type="ORF">SAMN04488123_102347</name>
</gene>
<keyword evidence="2" id="KW-1185">Reference proteome</keyword>
<reference evidence="1 2" key="1">
    <citation type="submission" date="2016-10" db="EMBL/GenBank/DDBJ databases">
        <authorList>
            <person name="de Groot N.N."/>
        </authorList>
    </citation>
    <scope>NUCLEOTIDE SEQUENCE [LARGE SCALE GENOMIC DNA]</scope>
    <source>
        <strain evidence="1 2">DSM 21771</strain>
    </source>
</reference>
<proteinExistence type="predicted"/>